<dbReference type="GO" id="GO:0016780">
    <property type="term" value="F:phosphotransferase activity, for other substituted phosphate groups"/>
    <property type="evidence" value="ECO:0007669"/>
    <property type="project" value="TreeGrafter"/>
</dbReference>
<comment type="similarity">
    <text evidence="2">Belongs to the bacterial sugar transferase family.</text>
</comment>
<evidence type="ECO:0000256" key="6">
    <source>
        <dbReference type="ARBA" id="ARBA00023136"/>
    </source>
</evidence>
<evidence type="ECO:0000256" key="7">
    <source>
        <dbReference type="ARBA" id="ARBA00023169"/>
    </source>
</evidence>
<dbReference type="Proteomes" id="UP000564885">
    <property type="component" value="Unassembled WGS sequence"/>
</dbReference>
<comment type="caution">
    <text evidence="10">The sequence shown here is derived from an EMBL/GenBank/DDBJ whole genome shotgun (WGS) entry which is preliminary data.</text>
</comment>
<evidence type="ECO:0000256" key="5">
    <source>
        <dbReference type="ARBA" id="ARBA00022989"/>
    </source>
</evidence>
<proteinExistence type="inferred from homology"/>
<sequence>MDAIPSPLGLSHPEVGPAEAARALQGSGPTIFRSAHPPALARRAVCLLALCAADIGAVFAAQALAQLAVAGLGLPPVEAPAYLAAFSVFAFLAVGLYAEWGLGPVERLRLRAMGAFLFGLGATAALSAERHMFDVALAAQVLLWGALVVPLGFYAGEAVRMVLIRLRCWGTPTALIGTGPESCTLGRALLARPEYGLVPVGFIEIARQADPASDCTDLPLPLIGREQDVERLSRDIDVVLIAGTETSSSRELLRLPFRHVVLARAAMDGPSSCLRLRALCDGFGFDLPRGIFRRRNLFIKRCLDRSLAIPLLLVLAPLMGVVALAIRIVSPGPVFFRHGRVGMDGRPIEVLKFRTMHVDAEARLQEHLARDPDARRQWETFFKLTDDPRIIPGIGRILRRFSLDELPQLINVLRGEISLVGPRPFPAYHLQGFDEEFRRLRASVPPGLTGFWQISARSEGDLATQKAQDSFYIQNWSVWLDLYILLRTPLAVVAARGAC</sequence>
<keyword evidence="5 8" id="KW-1133">Transmembrane helix</keyword>
<dbReference type="RefSeq" id="WP_171219513.1">
    <property type="nucleotide sequence ID" value="NZ_JABEPP010000004.1"/>
</dbReference>
<comment type="subcellular location">
    <subcellularLocation>
        <location evidence="1">Membrane</location>
        <topology evidence="1">Multi-pass membrane protein</topology>
    </subcellularLocation>
</comment>
<evidence type="ECO:0000259" key="9">
    <source>
        <dbReference type="Pfam" id="PF02397"/>
    </source>
</evidence>
<reference evidence="10 11" key="1">
    <citation type="submission" date="2020-04" db="EMBL/GenBank/DDBJ databases">
        <title>Enterovirga sp. isolate from soil.</title>
        <authorList>
            <person name="Chea S."/>
            <person name="Kim D.-U."/>
        </authorList>
    </citation>
    <scope>NUCLEOTIDE SEQUENCE [LARGE SCALE GENOMIC DNA]</scope>
    <source>
        <strain evidence="10 11">DB1703</strain>
    </source>
</reference>
<dbReference type="EMBL" id="JABEPP010000004">
    <property type="protein sequence ID" value="NNM74088.1"/>
    <property type="molecule type" value="Genomic_DNA"/>
</dbReference>
<feature type="transmembrane region" description="Helical" evidence="8">
    <location>
        <begin position="110"/>
        <end position="129"/>
    </location>
</feature>
<feature type="transmembrane region" description="Helical" evidence="8">
    <location>
        <begin position="135"/>
        <end position="155"/>
    </location>
</feature>
<feature type="transmembrane region" description="Helical" evidence="8">
    <location>
        <begin position="44"/>
        <end position="69"/>
    </location>
</feature>
<accession>A0A849I9M2</accession>
<keyword evidence="6 8" id="KW-0472">Membrane</keyword>
<dbReference type="GO" id="GO:0000271">
    <property type="term" value="P:polysaccharide biosynthetic process"/>
    <property type="evidence" value="ECO:0007669"/>
    <property type="project" value="UniProtKB-KW"/>
</dbReference>
<evidence type="ECO:0000256" key="3">
    <source>
        <dbReference type="ARBA" id="ARBA00022679"/>
    </source>
</evidence>
<keyword evidence="7" id="KW-0270">Exopolysaccharide synthesis</keyword>
<evidence type="ECO:0000256" key="2">
    <source>
        <dbReference type="ARBA" id="ARBA00006464"/>
    </source>
</evidence>
<dbReference type="PANTHER" id="PTHR30576">
    <property type="entry name" value="COLANIC BIOSYNTHESIS UDP-GLUCOSE LIPID CARRIER TRANSFERASE"/>
    <property type="match status" value="1"/>
</dbReference>
<feature type="transmembrane region" description="Helical" evidence="8">
    <location>
        <begin position="81"/>
        <end position="98"/>
    </location>
</feature>
<keyword evidence="11" id="KW-1185">Reference proteome</keyword>
<evidence type="ECO:0000313" key="11">
    <source>
        <dbReference type="Proteomes" id="UP000564885"/>
    </source>
</evidence>
<dbReference type="InterPro" id="IPR003362">
    <property type="entry name" value="Bact_transf"/>
</dbReference>
<evidence type="ECO:0000313" key="10">
    <source>
        <dbReference type="EMBL" id="NNM74088.1"/>
    </source>
</evidence>
<organism evidence="10 11">
    <name type="scientific">Enterovirga aerilata</name>
    <dbReference type="NCBI Taxonomy" id="2730920"/>
    <lineage>
        <taxon>Bacteria</taxon>
        <taxon>Pseudomonadati</taxon>
        <taxon>Pseudomonadota</taxon>
        <taxon>Alphaproteobacteria</taxon>
        <taxon>Hyphomicrobiales</taxon>
        <taxon>Methylobacteriaceae</taxon>
        <taxon>Enterovirga</taxon>
    </lineage>
</organism>
<dbReference type="GO" id="GO:0016020">
    <property type="term" value="C:membrane"/>
    <property type="evidence" value="ECO:0007669"/>
    <property type="project" value="UniProtKB-SubCell"/>
</dbReference>
<evidence type="ECO:0000256" key="1">
    <source>
        <dbReference type="ARBA" id="ARBA00004141"/>
    </source>
</evidence>
<dbReference type="Pfam" id="PF02397">
    <property type="entry name" value="Bac_transf"/>
    <property type="match status" value="1"/>
</dbReference>
<dbReference type="NCBIfam" id="TIGR03025">
    <property type="entry name" value="EPS_sugtrans"/>
    <property type="match status" value="1"/>
</dbReference>
<feature type="transmembrane region" description="Helical" evidence="8">
    <location>
        <begin position="307"/>
        <end position="329"/>
    </location>
</feature>
<dbReference type="InterPro" id="IPR017475">
    <property type="entry name" value="EPS_sugar_tfrase"/>
</dbReference>
<dbReference type="AlphaFoldDB" id="A0A849I9M2"/>
<protein>
    <submittedName>
        <fullName evidence="10">Sugar transferase</fullName>
    </submittedName>
</protein>
<evidence type="ECO:0000256" key="8">
    <source>
        <dbReference type="SAM" id="Phobius"/>
    </source>
</evidence>
<gene>
    <name evidence="10" type="ORF">HJG44_17065</name>
</gene>
<evidence type="ECO:0000256" key="4">
    <source>
        <dbReference type="ARBA" id="ARBA00022692"/>
    </source>
</evidence>
<name>A0A849I9M2_9HYPH</name>
<feature type="domain" description="Bacterial sugar transferase" evidence="9">
    <location>
        <begin position="300"/>
        <end position="493"/>
    </location>
</feature>
<dbReference type="PANTHER" id="PTHR30576:SF10">
    <property type="entry name" value="SLL5057 PROTEIN"/>
    <property type="match status" value="1"/>
</dbReference>
<keyword evidence="4 8" id="KW-0812">Transmembrane</keyword>
<keyword evidence="3 10" id="KW-0808">Transferase</keyword>